<proteinExistence type="predicted"/>
<dbReference type="KEGG" id="vg:10329258"/>
<dbReference type="GeneID" id="10329258"/>
<feature type="region of interest" description="Disordered" evidence="1">
    <location>
        <begin position="79"/>
        <end position="235"/>
    </location>
</feature>
<evidence type="ECO:0000256" key="1">
    <source>
        <dbReference type="SAM" id="MobiDB-lite"/>
    </source>
</evidence>
<sequence length="235" mass="26373">MPLVNQEAERIFRGMKSKNASRFKDLYGKRDKDVMYATANKLAQKKQTKQKTWKSGMGFKEENQKLSYKDFIDLCEGNPTTRMLSKSKTQQTGNISADRGTDEKKNRASRKALEKDLKKKGIGYKKGVGEYKYSSGEGTGREVSYQTSPGKGMSKRRFGKVMRRLGRKHGQESVITKDKDKPARLHDTESKKPGKSMNVGKSKPGKNPSGYGETSGTKVRKGKLGKTNKPAYHYG</sequence>
<keyword evidence="3" id="KW-1185">Reference proteome</keyword>
<feature type="compositionally biased region" description="Basic residues" evidence="1">
    <location>
        <begin position="153"/>
        <end position="168"/>
    </location>
</feature>
<dbReference type="Proteomes" id="UP000006526">
    <property type="component" value="Segment"/>
</dbReference>
<reference evidence="2 3" key="1">
    <citation type="journal article" date="2010" name="Environ. Microbiol.">
        <title>Genomic analysis of oceanic cyanobacterial myoviruses compared with T4-like myoviruses from diverse hosts and environments.</title>
        <authorList>
            <person name="Sullivan M.B."/>
            <person name="Huang K.H."/>
            <person name="Ignacio-Espinoza J.C."/>
            <person name="Berlin A.M."/>
            <person name="Kelly L."/>
            <person name="Weigele P.R."/>
            <person name="DeFrancesco A.S."/>
            <person name="Kern S.E."/>
            <person name="Thompson L.R."/>
            <person name="Young S."/>
            <person name="Yandava C."/>
            <person name="Fu R."/>
            <person name="Krastins B."/>
            <person name="Chase M."/>
            <person name="Sarracino D."/>
            <person name="Osburne M.S."/>
            <person name="Henn M.R."/>
            <person name="Chisholm S.W."/>
        </authorList>
    </citation>
    <scope>NUCLEOTIDE SEQUENCE [LARGE SCALE GENOMIC DNA]</scope>
    <source>
        <strain evidence="2">8102-12</strain>
    </source>
</reference>
<feature type="compositionally biased region" description="Basic and acidic residues" evidence="1">
    <location>
        <begin position="99"/>
        <end position="119"/>
    </location>
</feature>
<dbReference type="RefSeq" id="YP_004324710.1">
    <property type="nucleotide sequence ID" value="NC_015289.1"/>
</dbReference>
<protein>
    <submittedName>
        <fullName evidence="2">Uncharacterized protein</fullName>
    </submittedName>
</protein>
<accession>E3SKE7</accession>
<evidence type="ECO:0000313" key="2">
    <source>
        <dbReference type="EMBL" id="ADO97963.1"/>
    </source>
</evidence>
<organism evidence="2 3">
    <name type="scientific">Synechococcus phage S-SSM5</name>
    <dbReference type="NCBI Taxonomy" id="445685"/>
    <lineage>
        <taxon>Viruses</taxon>
        <taxon>Duplodnaviria</taxon>
        <taxon>Heunggongvirae</taxon>
        <taxon>Uroviricota</taxon>
        <taxon>Caudoviricetes</taxon>
        <taxon>Pantevenvirales</taxon>
        <taxon>Kyanoviridae</taxon>
        <taxon>Glaucusvirus</taxon>
        <taxon>Glaucusvirus ssm5</taxon>
    </lineage>
</organism>
<feature type="compositionally biased region" description="Polar residues" evidence="1">
    <location>
        <begin position="79"/>
        <end position="95"/>
    </location>
</feature>
<feature type="compositionally biased region" description="Basic and acidic residues" evidence="1">
    <location>
        <begin position="169"/>
        <end position="192"/>
    </location>
</feature>
<dbReference type="OrthoDB" id="11315at10239"/>
<name>E3SKE7_9CAUD</name>
<gene>
    <name evidence="2" type="ORF">SSSM5_107</name>
</gene>
<evidence type="ECO:0000313" key="3">
    <source>
        <dbReference type="Proteomes" id="UP000006526"/>
    </source>
</evidence>
<dbReference type="EMBL" id="GU071097">
    <property type="protein sequence ID" value="ADO97963.1"/>
    <property type="molecule type" value="Genomic_DNA"/>
</dbReference>